<sequence>MTTIHHIPAEIWDYIVQLLSYRHQRNALSISKKFHELARRYIFRSLRIYLVTNTYLTHFRDRSTSLTNSSHDGDDDDDPMAGSTSHRLMRRSWELLKRIINDPGFASLVKELAIVIEREGDCMFELFTLKDALACLHHLEVVHWYSGSVSLSSGIASAFPTSLRALRLRSMPPFPSVMHLSGLRDVQFVNVLPIVNVLSSDSTHRWGIDHGLEPDIQDLIQLVAPNLARLVIPHEMTEKLPMHALTNLTELEVVCLWGSELKGLDLLLRHLPNLRGLVVIGEVTEDTILELPLDPTILPQLSSFRLQFPALLDCNNQDIMCRLCIFLSQRQGLRRLFLTLEAFEPDGFHQVFEQVCRMYHLRALGFLLNYPIQNEQQFQRLVQFMPSNLRAIHLAIDWRAGFDLGSPMFDPLLNRFAYMPKLTFVNLDTLTCKVPIDPDDIAGYGRNVEMVGVGRSLWDVERTEEGFELLPRAPWQSEFPMKGDFVDADHEWVYRYH</sequence>
<gene>
    <name evidence="1" type="ORF">BDN72DRAFT_667366</name>
</gene>
<protein>
    <submittedName>
        <fullName evidence="1">Uncharacterized protein</fullName>
    </submittedName>
</protein>
<accession>A0ACD3B9M0</accession>
<evidence type="ECO:0000313" key="2">
    <source>
        <dbReference type="Proteomes" id="UP000308600"/>
    </source>
</evidence>
<dbReference type="Proteomes" id="UP000308600">
    <property type="component" value="Unassembled WGS sequence"/>
</dbReference>
<organism evidence="1 2">
    <name type="scientific">Pluteus cervinus</name>
    <dbReference type="NCBI Taxonomy" id="181527"/>
    <lineage>
        <taxon>Eukaryota</taxon>
        <taxon>Fungi</taxon>
        <taxon>Dikarya</taxon>
        <taxon>Basidiomycota</taxon>
        <taxon>Agaricomycotina</taxon>
        <taxon>Agaricomycetes</taxon>
        <taxon>Agaricomycetidae</taxon>
        <taxon>Agaricales</taxon>
        <taxon>Pluteineae</taxon>
        <taxon>Pluteaceae</taxon>
        <taxon>Pluteus</taxon>
    </lineage>
</organism>
<reference evidence="1 2" key="1">
    <citation type="journal article" date="2019" name="Nat. Ecol. Evol.">
        <title>Megaphylogeny resolves global patterns of mushroom evolution.</title>
        <authorList>
            <person name="Varga T."/>
            <person name="Krizsan K."/>
            <person name="Foldi C."/>
            <person name="Dima B."/>
            <person name="Sanchez-Garcia M."/>
            <person name="Sanchez-Ramirez S."/>
            <person name="Szollosi G.J."/>
            <person name="Szarkandi J.G."/>
            <person name="Papp V."/>
            <person name="Albert L."/>
            <person name="Andreopoulos W."/>
            <person name="Angelini C."/>
            <person name="Antonin V."/>
            <person name="Barry K.W."/>
            <person name="Bougher N.L."/>
            <person name="Buchanan P."/>
            <person name="Buyck B."/>
            <person name="Bense V."/>
            <person name="Catcheside P."/>
            <person name="Chovatia M."/>
            <person name="Cooper J."/>
            <person name="Damon W."/>
            <person name="Desjardin D."/>
            <person name="Finy P."/>
            <person name="Geml J."/>
            <person name="Haridas S."/>
            <person name="Hughes K."/>
            <person name="Justo A."/>
            <person name="Karasinski D."/>
            <person name="Kautmanova I."/>
            <person name="Kiss B."/>
            <person name="Kocsube S."/>
            <person name="Kotiranta H."/>
            <person name="LaButti K.M."/>
            <person name="Lechner B.E."/>
            <person name="Liimatainen K."/>
            <person name="Lipzen A."/>
            <person name="Lukacs Z."/>
            <person name="Mihaltcheva S."/>
            <person name="Morgado L.N."/>
            <person name="Niskanen T."/>
            <person name="Noordeloos M.E."/>
            <person name="Ohm R.A."/>
            <person name="Ortiz-Santana B."/>
            <person name="Ovrebo C."/>
            <person name="Racz N."/>
            <person name="Riley R."/>
            <person name="Savchenko A."/>
            <person name="Shiryaev A."/>
            <person name="Soop K."/>
            <person name="Spirin V."/>
            <person name="Szebenyi C."/>
            <person name="Tomsovsky M."/>
            <person name="Tulloss R.E."/>
            <person name="Uehling J."/>
            <person name="Grigoriev I.V."/>
            <person name="Vagvolgyi C."/>
            <person name="Papp T."/>
            <person name="Martin F.M."/>
            <person name="Miettinen O."/>
            <person name="Hibbett D.S."/>
            <person name="Nagy L.G."/>
        </authorList>
    </citation>
    <scope>NUCLEOTIDE SEQUENCE [LARGE SCALE GENOMIC DNA]</scope>
    <source>
        <strain evidence="1 2">NL-1719</strain>
    </source>
</reference>
<name>A0ACD3B9M0_9AGAR</name>
<keyword evidence="2" id="KW-1185">Reference proteome</keyword>
<evidence type="ECO:0000313" key="1">
    <source>
        <dbReference type="EMBL" id="TFK74621.1"/>
    </source>
</evidence>
<proteinExistence type="predicted"/>
<dbReference type="EMBL" id="ML208267">
    <property type="protein sequence ID" value="TFK74621.1"/>
    <property type="molecule type" value="Genomic_DNA"/>
</dbReference>